<dbReference type="PANTHER" id="PTHR45705">
    <property type="entry name" value="FI20236P1"/>
    <property type="match status" value="1"/>
</dbReference>
<dbReference type="PROSITE" id="PS50115">
    <property type="entry name" value="ARFGAP"/>
    <property type="match status" value="1"/>
</dbReference>
<dbReference type="InterPro" id="IPR051718">
    <property type="entry name" value="ARF_GTPase-activating"/>
</dbReference>
<dbReference type="Gene3D" id="1.10.220.150">
    <property type="entry name" value="Arf GTPase activating protein"/>
    <property type="match status" value="1"/>
</dbReference>
<dbReference type="InterPro" id="IPR037278">
    <property type="entry name" value="ARFGAP/RecO"/>
</dbReference>
<proteinExistence type="predicted"/>
<comment type="caution">
    <text evidence="4">The sequence shown here is derived from an EMBL/GenBank/DDBJ whole genome shotgun (WGS) entry which is preliminary data.</text>
</comment>
<keyword evidence="1" id="KW-0479">Metal-binding</keyword>
<dbReference type="SMART" id="SM00105">
    <property type="entry name" value="ArfGap"/>
    <property type="match status" value="1"/>
</dbReference>
<dbReference type="Proteomes" id="UP001230188">
    <property type="component" value="Unassembled WGS sequence"/>
</dbReference>
<evidence type="ECO:0000313" key="4">
    <source>
        <dbReference type="EMBL" id="KAJ8605586.1"/>
    </source>
</evidence>
<keyword evidence="1" id="KW-0863">Zinc-finger</keyword>
<dbReference type="GO" id="GO:0005096">
    <property type="term" value="F:GTPase activator activity"/>
    <property type="evidence" value="ECO:0007669"/>
    <property type="project" value="InterPro"/>
</dbReference>
<accession>A0AAD7UI44</accession>
<organism evidence="4 5">
    <name type="scientific">Chrysophaeum taylorii</name>
    <dbReference type="NCBI Taxonomy" id="2483200"/>
    <lineage>
        <taxon>Eukaryota</taxon>
        <taxon>Sar</taxon>
        <taxon>Stramenopiles</taxon>
        <taxon>Ochrophyta</taxon>
        <taxon>Pelagophyceae</taxon>
        <taxon>Pelagomonadales</taxon>
        <taxon>Pelagomonadaceae</taxon>
        <taxon>Chrysophaeum</taxon>
    </lineage>
</organism>
<dbReference type="AlphaFoldDB" id="A0AAD7UI44"/>
<dbReference type="EMBL" id="JAQMWT010000314">
    <property type="protein sequence ID" value="KAJ8605586.1"/>
    <property type="molecule type" value="Genomic_DNA"/>
</dbReference>
<keyword evidence="1" id="KW-0862">Zinc</keyword>
<dbReference type="GO" id="GO:0008270">
    <property type="term" value="F:zinc ion binding"/>
    <property type="evidence" value="ECO:0007669"/>
    <property type="project" value="UniProtKB-KW"/>
</dbReference>
<dbReference type="Pfam" id="PF01412">
    <property type="entry name" value="ArfGap"/>
    <property type="match status" value="1"/>
</dbReference>
<protein>
    <recommendedName>
        <fullName evidence="3">Arf-GAP domain-containing protein</fullName>
    </recommendedName>
</protein>
<feature type="domain" description="Arf-GAP" evidence="3">
    <location>
        <begin position="23"/>
        <end position="143"/>
    </location>
</feature>
<dbReference type="CDD" id="cd08204">
    <property type="entry name" value="ArfGap"/>
    <property type="match status" value="1"/>
</dbReference>
<name>A0AAD7UI44_9STRA</name>
<dbReference type="PANTHER" id="PTHR45705:SF1">
    <property type="entry name" value="FI20236P1"/>
    <property type="match status" value="1"/>
</dbReference>
<reference evidence="4" key="1">
    <citation type="submission" date="2023-01" db="EMBL/GenBank/DDBJ databases">
        <title>Metagenome sequencing of chrysophaentin producing Chrysophaeum taylorii.</title>
        <authorList>
            <person name="Davison J."/>
            <person name="Bewley C."/>
        </authorList>
    </citation>
    <scope>NUCLEOTIDE SEQUENCE</scope>
    <source>
        <strain evidence="4">NIES-1699</strain>
    </source>
</reference>
<dbReference type="InterPro" id="IPR001164">
    <property type="entry name" value="ArfGAP_dom"/>
</dbReference>
<evidence type="ECO:0000259" key="3">
    <source>
        <dbReference type="PROSITE" id="PS50115"/>
    </source>
</evidence>
<dbReference type="PRINTS" id="PR00405">
    <property type="entry name" value="REVINTRACTNG"/>
</dbReference>
<dbReference type="SUPFAM" id="SSF57863">
    <property type="entry name" value="ArfGap/RecO-like zinc finger"/>
    <property type="match status" value="1"/>
</dbReference>
<dbReference type="GO" id="GO:0005737">
    <property type="term" value="C:cytoplasm"/>
    <property type="evidence" value="ECO:0007669"/>
    <property type="project" value="TreeGrafter"/>
</dbReference>
<sequence>MWRSKLGGVYSKAEIEAMDGAMHAKLSALRKLPENRVCADCGAQGTVWAIVNHGVFVCMRCGALHRSLGTHVSVPKGCTGTYLWGPDEVQAMIENGNAKSNARLGGERIPRPPPGASDDVMVRHLKDKYERRVWAVAPASPPPQAPPY</sequence>
<evidence type="ECO:0000256" key="2">
    <source>
        <dbReference type="SAM" id="MobiDB-lite"/>
    </source>
</evidence>
<gene>
    <name evidence="4" type="ORF">CTAYLR_000018</name>
</gene>
<evidence type="ECO:0000313" key="5">
    <source>
        <dbReference type="Proteomes" id="UP001230188"/>
    </source>
</evidence>
<evidence type="ECO:0000256" key="1">
    <source>
        <dbReference type="PROSITE-ProRule" id="PRU00288"/>
    </source>
</evidence>
<feature type="region of interest" description="Disordered" evidence="2">
    <location>
        <begin position="100"/>
        <end position="119"/>
    </location>
</feature>
<dbReference type="InterPro" id="IPR038508">
    <property type="entry name" value="ArfGAP_dom_sf"/>
</dbReference>
<keyword evidence="5" id="KW-1185">Reference proteome</keyword>